<organism evidence="3 4">
    <name type="scientific">Terrimonas rubra</name>
    <dbReference type="NCBI Taxonomy" id="1035890"/>
    <lineage>
        <taxon>Bacteria</taxon>
        <taxon>Pseudomonadati</taxon>
        <taxon>Bacteroidota</taxon>
        <taxon>Chitinophagia</taxon>
        <taxon>Chitinophagales</taxon>
        <taxon>Chitinophagaceae</taxon>
        <taxon>Terrimonas</taxon>
    </lineage>
</organism>
<dbReference type="GO" id="GO:0016787">
    <property type="term" value="F:hydrolase activity"/>
    <property type="evidence" value="ECO:0007669"/>
    <property type="project" value="UniProtKB-KW"/>
</dbReference>
<keyword evidence="4" id="KW-1185">Reference proteome</keyword>
<dbReference type="Proteomes" id="UP001597511">
    <property type="component" value="Unassembled WGS sequence"/>
</dbReference>
<keyword evidence="2 3" id="KW-0378">Hydrolase</keyword>
<comment type="caution">
    <text evidence="3">The sequence shown here is derived from an EMBL/GenBank/DDBJ whole genome shotgun (WGS) entry which is preliminary data.</text>
</comment>
<evidence type="ECO:0000256" key="2">
    <source>
        <dbReference type="ARBA" id="ARBA00022801"/>
    </source>
</evidence>
<dbReference type="EC" id="3.1.2.-" evidence="3"/>
<sequence>MARLKLIIPSQFSFTTQIPVRITDVNYGGHVGNDAILSIIHEARMQYLQANGYSEISFEGAGLIMSDVAIDFKNEVFYGDTIIAHVTANDFAKVGFDIVYKLEKIKDDKTIPVALAKTGMVCYDYQARRIAAVPEVAAAKLSAPLS</sequence>
<evidence type="ECO:0000313" key="4">
    <source>
        <dbReference type="Proteomes" id="UP001597511"/>
    </source>
</evidence>
<comment type="similarity">
    <text evidence="1">Belongs to the 4-hydroxybenzoyl-CoA thioesterase family.</text>
</comment>
<name>A0ABW6A6R5_9BACT</name>
<dbReference type="PANTHER" id="PTHR31793:SF27">
    <property type="entry name" value="NOVEL THIOESTERASE SUPERFAMILY DOMAIN AND SAPOSIN A-TYPE DOMAIN CONTAINING PROTEIN (0610012H03RIK)"/>
    <property type="match status" value="1"/>
</dbReference>
<dbReference type="PANTHER" id="PTHR31793">
    <property type="entry name" value="4-HYDROXYBENZOYL-COA THIOESTERASE FAMILY MEMBER"/>
    <property type="match status" value="1"/>
</dbReference>
<gene>
    <name evidence="3" type="ORF">ACFS6H_10320</name>
</gene>
<dbReference type="InterPro" id="IPR050563">
    <property type="entry name" value="4-hydroxybenzoyl-CoA_TE"/>
</dbReference>
<dbReference type="SUPFAM" id="SSF54637">
    <property type="entry name" value="Thioesterase/thiol ester dehydrase-isomerase"/>
    <property type="match status" value="1"/>
</dbReference>
<accession>A0ABW6A6R5</accession>
<dbReference type="CDD" id="cd00586">
    <property type="entry name" value="4HBT"/>
    <property type="match status" value="1"/>
</dbReference>
<proteinExistence type="inferred from homology"/>
<dbReference type="Gene3D" id="3.10.129.10">
    <property type="entry name" value="Hotdog Thioesterase"/>
    <property type="match status" value="1"/>
</dbReference>
<dbReference type="RefSeq" id="WP_386098002.1">
    <property type="nucleotide sequence ID" value="NZ_JBHUOZ010000003.1"/>
</dbReference>
<dbReference type="EMBL" id="JBHUOZ010000003">
    <property type="protein sequence ID" value="MFD2920105.1"/>
    <property type="molecule type" value="Genomic_DNA"/>
</dbReference>
<dbReference type="InterPro" id="IPR029069">
    <property type="entry name" value="HotDog_dom_sf"/>
</dbReference>
<evidence type="ECO:0000313" key="3">
    <source>
        <dbReference type="EMBL" id="MFD2920105.1"/>
    </source>
</evidence>
<dbReference type="Pfam" id="PF13279">
    <property type="entry name" value="4HBT_2"/>
    <property type="match status" value="1"/>
</dbReference>
<protein>
    <submittedName>
        <fullName evidence="3">Acyl-CoA thioesterase</fullName>
        <ecNumber evidence="3">3.1.2.-</ecNumber>
    </submittedName>
</protein>
<reference evidence="4" key="1">
    <citation type="journal article" date="2019" name="Int. J. Syst. Evol. Microbiol.">
        <title>The Global Catalogue of Microorganisms (GCM) 10K type strain sequencing project: providing services to taxonomists for standard genome sequencing and annotation.</title>
        <authorList>
            <consortium name="The Broad Institute Genomics Platform"/>
            <consortium name="The Broad Institute Genome Sequencing Center for Infectious Disease"/>
            <person name="Wu L."/>
            <person name="Ma J."/>
        </authorList>
    </citation>
    <scope>NUCLEOTIDE SEQUENCE [LARGE SCALE GENOMIC DNA]</scope>
    <source>
        <strain evidence="4">KCTC 23299</strain>
    </source>
</reference>
<evidence type="ECO:0000256" key="1">
    <source>
        <dbReference type="ARBA" id="ARBA00005953"/>
    </source>
</evidence>